<evidence type="ECO:0000256" key="10">
    <source>
        <dbReference type="SAM" id="MobiDB-lite"/>
    </source>
</evidence>
<evidence type="ECO:0000256" key="6">
    <source>
        <dbReference type="ARBA" id="ARBA00022833"/>
    </source>
</evidence>
<gene>
    <name evidence="12" type="ORF">EXIGLDRAFT_667828</name>
</gene>
<dbReference type="GO" id="GO:0005634">
    <property type="term" value="C:nucleus"/>
    <property type="evidence" value="ECO:0007669"/>
    <property type="project" value="UniProtKB-SubCell"/>
</dbReference>
<feature type="compositionally biased region" description="Basic residues" evidence="10">
    <location>
        <begin position="73"/>
        <end position="84"/>
    </location>
</feature>
<feature type="domain" description="NF-X1-type" evidence="11">
    <location>
        <begin position="527"/>
        <end position="545"/>
    </location>
</feature>
<keyword evidence="3" id="KW-0479">Metal-binding</keyword>
<evidence type="ECO:0000256" key="7">
    <source>
        <dbReference type="ARBA" id="ARBA00023015"/>
    </source>
</evidence>
<dbReference type="Proteomes" id="UP000077266">
    <property type="component" value="Unassembled WGS sequence"/>
</dbReference>
<evidence type="ECO:0000256" key="4">
    <source>
        <dbReference type="ARBA" id="ARBA00022737"/>
    </source>
</evidence>
<dbReference type="AlphaFoldDB" id="A0A165MZQ7"/>
<dbReference type="SUPFAM" id="SSF82708">
    <property type="entry name" value="R3H domain"/>
    <property type="match status" value="1"/>
</dbReference>
<keyword evidence="7" id="KW-0805">Transcription regulation</keyword>
<dbReference type="InterPro" id="IPR034078">
    <property type="entry name" value="NFX1_fam"/>
</dbReference>
<keyword evidence="8" id="KW-0804">Transcription</keyword>
<dbReference type="Pfam" id="PF01424">
    <property type="entry name" value="R3H"/>
    <property type="match status" value="1"/>
</dbReference>
<reference evidence="12 13" key="1">
    <citation type="journal article" date="2016" name="Mol. Biol. Evol.">
        <title>Comparative Genomics of Early-Diverging Mushroom-Forming Fungi Provides Insights into the Origins of Lignocellulose Decay Capabilities.</title>
        <authorList>
            <person name="Nagy L.G."/>
            <person name="Riley R."/>
            <person name="Tritt A."/>
            <person name="Adam C."/>
            <person name="Daum C."/>
            <person name="Floudas D."/>
            <person name="Sun H."/>
            <person name="Yadav J.S."/>
            <person name="Pangilinan J."/>
            <person name="Larsson K.H."/>
            <person name="Matsuura K."/>
            <person name="Barry K."/>
            <person name="Labutti K."/>
            <person name="Kuo R."/>
            <person name="Ohm R.A."/>
            <person name="Bhattacharya S.S."/>
            <person name="Shirouzu T."/>
            <person name="Yoshinaga Y."/>
            <person name="Martin F.M."/>
            <person name="Grigoriev I.V."/>
            <person name="Hibbett D.S."/>
        </authorList>
    </citation>
    <scope>NUCLEOTIDE SEQUENCE [LARGE SCALE GENOMIC DNA]</scope>
    <source>
        <strain evidence="12 13">HHB12029</strain>
    </source>
</reference>
<dbReference type="GO" id="GO:0000977">
    <property type="term" value="F:RNA polymerase II transcription regulatory region sequence-specific DNA binding"/>
    <property type="evidence" value="ECO:0007669"/>
    <property type="project" value="TreeGrafter"/>
</dbReference>
<dbReference type="InParanoid" id="A0A165MZQ7"/>
<name>A0A165MZQ7_EXIGL</name>
<feature type="compositionally biased region" description="Low complexity" evidence="10">
    <location>
        <begin position="1"/>
        <end position="21"/>
    </location>
</feature>
<evidence type="ECO:0000256" key="8">
    <source>
        <dbReference type="ARBA" id="ARBA00023163"/>
    </source>
</evidence>
<dbReference type="GO" id="GO:0000981">
    <property type="term" value="F:DNA-binding transcription factor activity, RNA polymerase II-specific"/>
    <property type="evidence" value="ECO:0007669"/>
    <property type="project" value="TreeGrafter"/>
</dbReference>
<feature type="domain" description="NF-X1-type" evidence="11">
    <location>
        <begin position="714"/>
        <end position="746"/>
    </location>
</feature>
<keyword evidence="13" id="KW-1185">Reference proteome</keyword>
<feature type="domain" description="NF-X1-type" evidence="11">
    <location>
        <begin position="467"/>
        <end position="485"/>
    </location>
</feature>
<evidence type="ECO:0000313" key="13">
    <source>
        <dbReference type="Proteomes" id="UP000077266"/>
    </source>
</evidence>
<feature type="region of interest" description="Disordered" evidence="10">
    <location>
        <begin position="894"/>
        <end position="992"/>
    </location>
</feature>
<evidence type="ECO:0000256" key="9">
    <source>
        <dbReference type="ARBA" id="ARBA00023242"/>
    </source>
</evidence>
<feature type="domain" description="NF-X1-type" evidence="11">
    <location>
        <begin position="406"/>
        <end position="437"/>
    </location>
</feature>
<feature type="compositionally biased region" description="Low complexity" evidence="10">
    <location>
        <begin position="943"/>
        <end position="979"/>
    </location>
</feature>
<feature type="domain" description="NF-X1-type" evidence="11">
    <location>
        <begin position="581"/>
        <end position="600"/>
    </location>
</feature>
<keyword evidence="4" id="KW-0677">Repeat</keyword>
<accession>A0A165MZQ7</accession>
<dbReference type="Gene3D" id="3.30.1370.50">
    <property type="entry name" value="R3H-like domain"/>
    <property type="match status" value="1"/>
</dbReference>
<dbReference type="STRING" id="1314781.A0A165MZQ7"/>
<dbReference type="PANTHER" id="PTHR12360">
    <property type="entry name" value="NUCLEAR TRANSCRIPTION FACTOR, X-BOX BINDING 1 NFX1"/>
    <property type="match status" value="1"/>
</dbReference>
<keyword evidence="9" id="KW-0539">Nucleus</keyword>
<sequence length="992" mass="106182">MPEATATATTASSTQPAASGRPPRRHPRNRGPARDPTAQDGTERPPRAQQPRRPPADPQAAGQVGEGDAKPNPNRRRRNNKKKPAASDAGSVNGQGESNAGSGTDGPRQQRSRKAQFGAKLTGSGNDAQSAGASSHAHAKYQAVTHPGATDLTNRLAQSLSTPPYPDCAICFNPLRPEQPTWSCSPSFEATACCWTSFHLKCLRAWALKSTKETREAFRARNDDSEGEWRCPGCQTKRHVVPQAYMCFCGAVNDPKPNRLSTPHSCGNPCSRKRLTCEHACPLPCHPGPCPPCVTTVQKPCFCNKTTLSFRCAHFATVPPPSMSCGSVCNKPLSCGKHRCEATCHAGNCEPCAELEYVQCYCGQTRKEVACGQGVSKSCVVGIGSDAVEWEGRFECDAICARPFLCGVHSCKRTCHPPSPLPIPCPMDPSIVTHCPCGKTILGRTRTKCTDPIPTCDSTCAKPLATCNHACSSPCHLGTCPPCNIPIAVPCRCGETTRYIACSERQRDLQDGVDVLCDKVCKTLRLCGRHECTRVCCPAHNLRPKGAKGKKKAQAAMDDALEGMEVAWHTCEFLCGKLLTCGLHQCEEPDHRGPCPPCLRSSFDEMMCKCGRTIIQPPIPCGTKIVCTYPCSEPPPPCGHPKTPHACHETGSCPPCPFLTAKACACGKATVPNIRCSQEKVSCGKACGKPMNCGYHLCERVCHGDECGECHAVCGKPRKHCLPARHPCTMPCHAPAACDESEPCQERVWASCECGRIQQPVLCGRSASSTAAGRDSQKLDCSQDCAIAKRNARLAEALGISPARTADKTAVTYSPELLQFAKANVKFLALVEKTFADFVASDKKSQVLPEMHESRRTFVISLAAIYRMDTALVDVEPHQSVQLVRRIDTRVPHPLLSQLAGPPPPPTPSRLVDMRASQKAAPAPLHRAGTPSSSSAKPGGAWASVVAATPSPAAPSPSTSTSRLTALPRSNSSSSVPRRSPAPPTTSWEDDV</sequence>
<dbReference type="EMBL" id="KV425904">
    <property type="protein sequence ID" value="KZV99993.1"/>
    <property type="molecule type" value="Genomic_DNA"/>
</dbReference>
<dbReference type="PANTHER" id="PTHR12360:SF12">
    <property type="entry name" value="TRANSCRIPTIONAL REPRESSOR NF-X1"/>
    <property type="match status" value="1"/>
</dbReference>
<dbReference type="InterPro" id="IPR000967">
    <property type="entry name" value="Znf_NFX1"/>
</dbReference>
<evidence type="ECO:0000313" key="12">
    <source>
        <dbReference type="EMBL" id="KZV99993.1"/>
    </source>
</evidence>
<feature type="domain" description="NF-X1-type" evidence="11">
    <location>
        <begin position="693"/>
        <end position="712"/>
    </location>
</feature>
<evidence type="ECO:0000256" key="2">
    <source>
        <dbReference type="ARBA" id="ARBA00007269"/>
    </source>
</evidence>
<feature type="compositionally biased region" description="Polar residues" evidence="10">
    <location>
        <begin position="90"/>
        <end position="102"/>
    </location>
</feature>
<comment type="similarity">
    <text evidence="2">Belongs to the NFX1 family.</text>
</comment>
<dbReference type="FunCoup" id="A0A165MZQ7">
    <property type="interactions" value="860"/>
</dbReference>
<evidence type="ECO:0000256" key="1">
    <source>
        <dbReference type="ARBA" id="ARBA00004123"/>
    </source>
</evidence>
<keyword evidence="6" id="KW-0862">Zinc</keyword>
<evidence type="ECO:0000256" key="3">
    <source>
        <dbReference type="ARBA" id="ARBA00022723"/>
    </source>
</evidence>
<feature type="domain" description="NF-X1-type" evidence="11">
    <location>
        <begin position="277"/>
        <end position="295"/>
    </location>
</feature>
<feature type="region of interest" description="Disordered" evidence="10">
    <location>
        <begin position="1"/>
        <end position="140"/>
    </location>
</feature>
<keyword evidence="5" id="KW-0863">Zinc-finger</keyword>
<comment type="subcellular location">
    <subcellularLocation>
        <location evidence="1">Nucleus</location>
    </subcellularLocation>
</comment>
<feature type="domain" description="NF-X1-type" evidence="11">
    <location>
        <begin position="638"/>
        <end position="658"/>
    </location>
</feature>
<evidence type="ECO:0000256" key="5">
    <source>
        <dbReference type="ARBA" id="ARBA00022771"/>
    </source>
</evidence>
<dbReference type="SMART" id="SM00438">
    <property type="entry name" value="ZnF_NFX"/>
    <property type="match status" value="9"/>
</dbReference>
<dbReference type="GO" id="GO:0008270">
    <property type="term" value="F:zinc ion binding"/>
    <property type="evidence" value="ECO:0007669"/>
    <property type="project" value="UniProtKB-KW"/>
</dbReference>
<organism evidence="12 13">
    <name type="scientific">Exidia glandulosa HHB12029</name>
    <dbReference type="NCBI Taxonomy" id="1314781"/>
    <lineage>
        <taxon>Eukaryota</taxon>
        <taxon>Fungi</taxon>
        <taxon>Dikarya</taxon>
        <taxon>Basidiomycota</taxon>
        <taxon>Agaricomycotina</taxon>
        <taxon>Agaricomycetes</taxon>
        <taxon>Auriculariales</taxon>
        <taxon>Exidiaceae</taxon>
        <taxon>Exidia</taxon>
    </lineage>
</organism>
<feature type="compositionally biased region" description="Basic residues" evidence="10">
    <location>
        <begin position="22"/>
        <end position="31"/>
    </location>
</feature>
<feature type="domain" description="NF-X1-type" evidence="11">
    <location>
        <begin position="335"/>
        <end position="354"/>
    </location>
</feature>
<dbReference type="OrthoDB" id="6512771at2759"/>
<protein>
    <recommendedName>
        <fullName evidence="11">NF-X1-type domain-containing protein</fullName>
    </recommendedName>
</protein>
<dbReference type="InterPro" id="IPR001374">
    <property type="entry name" value="R3H_dom"/>
</dbReference>
<dbReference type="GO" id="GO:0000122">
    <property type="term" value="P:negative regulation of transcription by RNA polymerase II"/>
    <property type="evidence" value="ECO:0007669"/>
    <property type="project" value="TreeGrafter"/>
</dbReference>
<evidence type="ECO:0000259" key="11">
    <source>
        <dbReference type="SMART" id="SM00438"/>
    </source>
</evidence>
<dbReference type="CDD" id="cd06008">
    <property type="entry name" value="NF-X1-zinc-finger"/>
    <property type="match status" value="4"/>
</dbReference>
<dbReference type="InterPro" id="IPR036867">
    <property type="entry name" value="R3H_dom_sf"/>
</dbReference>
<proteinExistence type="inferred from homology"/>
<dbReference type="Pfam" id="PF01422">
    <property type="entry name" value="zf-NF-X1"/>
    <property type="match status" value="7"/>
</dbReference>